<feature type="transmembrane region" description="Helical" evidence="7">
    <location>
        <begin position="227"/>
        <end position="248"/>
    </location>
</feature>
<evidence type="ECO:0000256" key="2">
    <source>
        <dbReference type="ARBA" id="ARBA00022448"/>
    </source>
</evidence>
<dbReference type="GO" id="GO:0055085">
    <property type="term" value="P:transmembrane transport"/>
    <property type="evidence" value="ECO:0007669"/>
    <property type="project" value="InterPro"/>
</dbReference>
<evidence type="ECO:0000256" key="6">
    <source>
        <dbReference type="ARBA" id="ARBA00023136"/>
    </source>
</evidence>
<evidence type="ECO:0000256" key="4">
    <source>
        <dbReference type="ARBA" id="ARBA00022692"/>
    </source>
</evidence>
<comment type="similarity">
    <text evidence="7">Belongs to the binding-protein-dependent transport system permease family.</text>
</comment>
<accession>A0A2W6MXF1</accession>
<keyword evidence="2 7" id="KW-0813">Transport</keyword>
<dbReference type="EMBL" id="NBIU01000019">
    <property type="protein sequence ID" value="PZT47858.1"/>
    <property type="molecule type" value="Genomic_DNA"/>
</dbReference>
<sequence length="258" mass="28891">MLKIYLFIISLCVFLAIFAPILSPYNPNLVNLSQAKIAPNLEHLFGTDMLGRDVLTRILYSLRISLWVGFCASFLSVIFAFLYAFLTRLFAYAFFARVLDMLLALPSLLIIMFFQSFLNGGILSMTLVIALGHFAYIARVLDIEIGKYQKLEFYENALILGSTRFKALFSEIAPACLNLLFVLFVFNIAHAIANEATLSFFGLGVNLGEASLGNMLNEASKGLFLGFWWMLLFPVGFILLLILPLLALGNDLQKRSKL</sequence>
<dbReference type="InterPro" id="IPR050366">
    <property type="entry name" value="BP-dependent_transpt_permease"/>
</dbReference>
<protein>
    <submittedName>
        <fullName evidence="9">Peptide ABC transporter permease</fullName>
    </submittedName>
</protein>
<dbReference type="OrthoDB" id="9783218at2"/>
<evidence type="ECO:0000256" key="1">
    <source>
        <dbReference type="ARBA" id="ARBA00004651"/>
    </source>
</evidence>
<evidence type="ECO:0000256" key="7">
    <source>
        <dbReference type="RuleBase" id="RU363032"/>
    </source>
</evidence>
<reference evidence="9 10" key="1">
    <citation type="submission" date="2017-03" db="EMBL/GenBank/DDBJ databases">
        <title>Genomic and clinical evidence uncovers the enterohepatic species Helicobacter valdiviensis as a potential human intestinal pathogen.</title>
        <authorList>
            <person name="Fresia P."/>
            <person name="Jara R."/>
            <person name="Sierra R."/>
            <person name="Ferres I."/>
            <person name="Greif G."/>
            <person name="Iraola G."/>
            <person name="Collado L."/>
        </authorList>
    </citation>
    <scope>NUCLEOTIDE SEQUENCE [LARGE SCALE GENOMIC DNA]</scope>
    <source>
        <strain evidence="9 10">WBE14</strain>
    </source>
</reference>
<evidence type="ECO:0000313" key="10">
    <source>
        <dbReference type="Proteomes" id="UP000249746"/>
    </source>
</evidence>
<organism evidence="9 10">
    <name type="scientific">Helicobacter valdiviensis</name>
    <dbReference type="NCBI Taxonomy" id="1458358"/>
    <lineage>
        <taxon>Bacteria</taxon>
        <taxon>Pseudomonadati</taxon>
        <taxon>Campylobacterota</taxon>
        <taxon>Epsilonproteobacteria</taxon>
        <taxon>Campylobacterales</taxon>
        <taxon>Helicobacteraceae</taxon>
        <taxon>Helicobacter</taxon>
    </lineage>
</organism>
<dbReference type="Gene3D" id="1.10.3720.10">
    <property type="entry name" value="MetI-like"/>
    <property type="match status" value="1"/>
</dbReference>
<proteinExistence type="inferred from homology"/>
<dbReference type="InterPro" id="IPR000515">
    <property type="entry name" value="MetI-like"/>
</dbReference>
<dbReference type="AlphaFoldDB" id="A0A2W6MXF1"/>
<comment type="subcellular location">
    <subcellularLocation>
        <location evidence="1 7">Cell membrane</location>
        <topology evidence="1 7">Multi-pass membrane protein</topology>
    </subcellularLocation>
</comment>
<dbReference type="Pfam" id="PF00528">
    <property type="entry name" value="BPD_transp_1"/>
    <property type="match status" value="1"/>
</dbReference>
<keyword evidence="4 7" id="KW-0812">Transmembrane</keyword>
<feature type="transmembrane region" description="Helical" evidence="7">
    <location>
        <begin position="122"/>
        <end position="141"/>
    </location>
</feature>
<dbReference type="PANTHER" id="PTHR43386:SF1">
    <property type="entry name" value="D,D-DIPEPTIDE TRANSPORT SYSTEM PERMEASE PROTEIN DDPC-RELATED"/>
    <property type="match status" value="1"/>
</dbReference>
<feature type="transmembrane region" description="Helical" evidence="7">
    <location>
        <begin position="172"/>
        <end position="193"/>
    </location>
</feature>
<evidence type="ECO:0000256" key="5">
    <source>
        <dbReference type="ARBA" id="ARBA00022989"/>
    </source>
</evidence>
<keyword evidence="6 7" id="KW-0472">Membrane</keyword>
<keyword evidence="3" id="KW-1003">Cell membrane</keyword>
<dbReference type="GO" id="GO:0005886">
    <property type="term" value="C:plasma membrane"/>
    <property type="evidence" value="ECO:0007669"/>
    <property type="project" value="UniProtKB-SubCell"/>
</dbReference>
<feature type="transmembrane region" description="Helical" evidence="7">
    <location>
        <begin position="64"/>
        <end position="86"/>
    </location>
</feature>
<dbReference type="PROSITE" id="PS50928">
    <property type="entry name" value="ABC_TM1"/>
    <property type="match status" value="1"/>
</dbReference>
<feature type="transmembrane region" description="Helical" evidence="7">
    <location>
        <begin position="98"/>
        <end position="116"/>
    </location>
</feature>
<evidence type="ECO:0000259" key="8">
    <source>
        <dbReference type="PROSITE" id="PS50928"/>
    </source>
</evidence>
<feature type="domain" description="ABC transmembrane type-1" evidence="8">
    <location>
        <begin position="62"/>
        <end position="250"/>
    </location>
</feature>
<dbReference type="PANTHER" id="PTHR43386">
    <property type="entry name" value="OLIGOPEPTIDE TRANSPORT SYSTEM PERMEASE PROTEIN APPC"/>
    <property type="match status" value="1"/>
</dbReference>
<name>A0A2W6MXF1_9HELI</name>
<dbReference type="SUPFAM" id="SSF161098">
    <property type="entry name" value="MetI-like"/>
    <property type="match status" value="1"/>
</dbReference>
<dbReference type="InterPro" id="IPR035906">
    <property type="entry name" value="MetI-like_sf"/>
</dbReference>
<comment type="caution">
    <text evidence="9">The sequence shown here is derived from an EMBL/GenBank/DDBJ whole genome shotgun (WGS) entry which is preliminary data.</text>
</comment>
<dbReference type="Proteomes" id="UP000249746">
    <property type="component" value="Unassembled WGS sequence"/>
</dbReference>
<gene>
    <name evidence="9" type="ORF">B6S12_06730</name>
</gene>
<evidence type="ECO:0000313" key="9">
    <source>
        <dbReference type="EMBL" id="PZT47858.1"/>
    </source>
</evidence>
<keyword evidence="5 7" id="KW-1133">Transmembrane helix</keyword>
<dbReference type="RefSeq" id="WP_111230045.1">
    <property type="nucleotide sequence ID" value="NZ_NBIU01000019.1"/>
</dbReference>
<evidence type="ECO:0000256" key="3">
    <source>
        <dbReference type="ARBA" id="ARBA00022475"/>
    </source>
</evidence>
<keyword evidence="10" id="KW-1185">Reference proteome</keyword>